<dbReference type="AlphaFoldDB" id="A0AAW1WCB2"/>
<organism evidence="1 2">
    <name type="scientific">Rubus argutus</name>
    <name type="common">Southern blackberry</name>
    <dbReference type="NCBI Taxonomy" id="59490"/>
    <lineage>
        <taxon>Eukaryota</taxon>
        <taxon>Viridiplantae</taxon>
        <taxon>Streptophyta</taxon>
        <taxon>Embryophyta</taxon>
        <taxon>Tracheophyta</taxon>
        <taxon>Spermatophyta</taxon>
        <taxon>Magnoliopsida</taxon>
        <taxon>eudicotyledons</taxon>
        <taxon>Gunneridae</taxon>
        <taxon>Pentapetalae</taxon>
        <taxon>rosids</taxon>
        <taxon>fabids</taxon>
        <taxon>Rosales</taxon>
        <taxon>Rosaceae</taxon>
        <taxon>Rosoideae</taxon>
        <taxon>Rosoideae incertae sedis</taxon>
        <taxon>Rubus</taxon>
    </lineage>
</organism>
<keyword evidence="2" id="KW-1185">Reference proteome</keyword>
<protein>
    <submittedName>
        <fullName evidence="1">Uncharacterized protein</fullName>
    </submittedName>
</protein>
<dbReference type="Proteomes" id="UP001457282">
    <property type="component" value="Unassembled WGS sequence"/>
</dbReference>
<reference evidence="1 2" key="1">
    <citation type="journal article" date="2023" name="G3 (Bethesda)">
        <title>A chromosome-length genome assembly and annotation of blackberry (Rubus argutus, cv. 'Hillquist').</title>
        <authorList>
            <person name="Bruna T."/>
            <person name="Aryal R."/>
            <person name="Dudchenko O."/>
            <person name="Sargent D.J."/>
            <person name="Mead D."/>
            <person name="Buti M."/>
            <person name="Cavallini A."/>
            <person name="Hytonen T."/>
            <person name="Andres J."/>
            <person name="Pham M."/>
            <person name="Weisz D."/>
            <person name="Mascagni F."/>
            <person name="Usai G."/>
            <person name="Natali L."/>
            <person name="Bassil N."/>
            <person name="Fernandez G.E."/>
            <person name="Lomsadze A."/>
            <person name="Armour M."/>
            <person name="Olukolu B."/>
            <person name="Poorten T."/>
            <person name="Britton C."/>
            <person name="Davik J."/>
            <person name="Ashrafi H."/>
            <person name="Aiden E.L."/>
            <person name="Borodovsky M."/>
            <person name="Worthington M."/>
        </authorList>
    </citation>
    <scope>NUCLEOTIDE SEQUENCE [LARGE SCALE GENOMIC DNA]</scope>
    <source>
        <strain evidence="1">PI 553951</strain>
    </source>
</reference>
<dbReference type="EMBL" id="JBEDUW010000006">
    <property type="protein sequence ID" value="KAK9922223.1"/>
    <property type="molecule type" value="Genomic_DNA"/>
</dbReference>
<evidence type="ECO:0000313" key="2">
    <source>
        <dbReference type="Proteomes" id="UP001457282"/>
    </source>
</evidence>
<evidence type="ECO:0000313" key="1">
    <source>
        <dbReference type="EMBL" id="KAK9922223.1"/>
    </source>
</evidence>
<gene>
    <name evidence="1" type="ORF">M0R45_030698</name>
</gene>
<sequence>MQAIKNSIHRNPAPPSLEAALGILLKSNRPWSSAAFHNSSHPKLPTASSSAVAASLSLPRRRATALYTQLSPCSIQAYILSPFSPRRPISSLGPRVRRYA</sequence>
<name>A0AAW1WCB2_RUBAR</name>
<accession>A0AAW1WCB2</accession>
<proteinExistence type="predicted"/>
<comment type="caution">
    <text evidence="1">The sequence shown here is derived from an EMBL/GenBank/DDBJ whole genome shotgun (WGS) entry which is preliminary data.</text>
</comment>